<sequence length="280" mass="33148">MNPKQLSKVYRNDLENSFIRKFQRSFLNLGLKSSQTTRVQIYKQKQPRYQINEKLKQLSEWNEQKYNHKKLIYYPRAKSSESSIEGQNSKKASQFFLLLPYHCSAQKRFYQCRMMWKRLILAVEVILYYSKLQKEQLISKTASCPHIPPKRNSLKSLNYPTSPPKRKFRSRTQGDGKNQLNGFGDYIKAMYESEKQKRELCSKSVIIKEFRCHDSRIKRLGTSKIYDQTLDLSKNGCASIKDPNQLPPLISIIAPYKDENIRIKRVSSTMIRRIRTLRLY</sequence>
<reference evidence="2" key="1">
    <citation type="submission" date="2021-01" db="EMBL/GenBank/DDBJ databases">
        <authorList>
            <consortium name="Genoscope - CEA"/>
            <person name="William W."/>
        </authorList>
    </citation>
    <scope>NUCLEOTIDE SEQUENCE</scope>
</reference>
<dbReference type="AlphaFoldDB" id="A0A8S1NJD3"/>
<comment type="caution">
    <text evidence="2">The sequence shown here is derived from an EMBL/GenBank/DDBJ whole genome shotgun (WGS) entry which is preliminary data.</text>
</comment>
<evidence type="ECO:0000313" key="2">
    <source>
        <dbReference type="EMBL" id="CAD8091449.1"/>
    </source>
</evidence>
<evidence type="ECO:0000256" key="1">
    <source>
        <dbReference type="SAM" id="MobiDB-lite"/>
    </source>
</evidence>
<feature type="region of interest" description="Disordered" evidence="1">
    <location>
        <begin position="150"/>
        <end position="174"/>
    </location>
</feature>
<protein>
    <submittedName>
        <fullName evidence="2">Uncharacterized protein</fullName>
    </submittedName>
</protein>
<gene>
    <name evidence="2" type="ORF">PPRIM_AZ9-3.1.T0880073</name>
</gene>
<proteinExistence type="predicted"/>
<organism evidence="2 3">
    <name type="scientific">Paramecium primaurelia</name>
    <dbReference type="NCBI Taxonomy" id="5886"/>
    <lineage>
        <taxon>Eukaryota</taxon>
        <taxon>Sar</taxon>
        <taxon>Alveolata</taxon>
        <taxon>Ciliophora</taxon>
        <taxon>Intramacronucleata</taxon>
        <taxon>Oligohymenophorea</taxon>
        <taxon>Peniculida</taxon>
        <taxon>Parameciidae</taxon>
        <taxon>Paramecium</taxon>
    </lineage>
</organism>
<name>A0A8S1NJD3_PARPR</name>
<accession>A0A8S1NJD3</accession>
<keyword evidence="3" id="KW-1185">Reference proteome</keyword>
<dbReference type="EMBL" id="CAJJDM010000091">
    <property type="protein sequence ID" value="CAD8091449.1"/>
    <property type="molecule type" value="Genomic_DNA"/>
</dbReference>
<evidence type="ECO:0000313" key="3">
    <source>
        <dbReference type="Proteomes" id="UP000688137"/>
    </source>
</evidence>
<dbReference type="Proteomes" id="UP000688137">
    <property type="component" value="Unassembled WGS sequence"/>
</dbReference>
<dbReference type="OMA" id="KEFRCHD"/>